<dbReference type="Proteomes" id="UP001307889">
    <property type="component" value="Chromosome 13"/>
</dbReference>
<dbReference type="PANTHER" id="PTHR12263:SF0">
    <property type="entry name" value="V-TYPE PROTON ATPASE SUBUNIT"/>
    <property type="match status" value="1"/>
</dbReference>
<dbReference type="EMBL" id="AP028921">
    <property type="protein sequence ID" value="BET02168.1"/>
    <property type="molecule type" value="Genomic_DNA"/>
</dbReference>
<evidence type="ECO:0000313" key="11">
    <source>
        <dbReference type="Proteomes" id="UP001307889"/>
    </source>
</evidence>
<evidence type="ECO:0000256" key="9">
    <source>
        <dbReference type="SAM" id="Phobius"/>
    </source>
</evidence>
<evidence type="ECO:0000256" key="1">
    <source>
        <dbReference type="ARBA" id="ARBA00004127"/>
    </source>
</evidence>
<evidence type="ECO:0000256" key="8">
    <source>
        <dbReference type="ARBA" id="ARBA00023136"/>
    </source>
</evidence>
<gene>
    <name evidence="10" type="ORF">NTJ_14986</name>
</gene>
<evidence type="ECO:0000256" key="2">
    <source>
        <dbReference type="ARBA" id="ARBA00008328"/>
    </source>
</evidence>
<keyword evidence="3" id="KW-0813">Transport</keyword>
<comment type="subcellular location">
    <subcellularLocation>
        <location evidence="1">Endomembrane system</location>
        <topology evidence="1">Multi-pass membrane protein</topology>
    </subcellularLocation>
</comment>
<keyword evidence="4 9" id="KW-0812">Transmembrane</keyword>
<keyword evidence="11" id="KW-1185">Reference proteome</keyword>
<reference evidence="10 11" key="1">
    <citation type="submission" date="2023-09" db="EMBL/GenBank/DDBJ databases">
        <title>Nesidiocoris tenuis whole genome shotgun sequence.</title>
        <authorList>
            <person name="Shibata T."/>
            <person name="Shimoda M."/>
            <person name="Kobayashi T."/>
            <person name="Uehara T."/>
        </authorList>
    </citation>
    <scope>NUCLEOTIDE SEQUENCE [LARGE SCALE GENOMIC DNA]</scope>
    <source>
        <strain evidence="10 11">Japan</strain>
    </source>
</reference>
<dbReference type="InterPro" id="IPR008389">
    <property type="entry name" value="ATPase_V0-cplx_e1/e2_su"/>
</dbReference>
<evidence type="ECO:0000256" key="6">
    <source>
        <dbReference type="ARBA" id="ARBA00022989"/>
    </source>
</evidence>
<evidence type="ECO:0000256" key="3">
    <source>
        <dbReference type="ARBA" id="ARBA00022448"/>
    </source>
</evidence>
<proteinExistence type="inferred from homology"/>
<keyword evidence="7" id="KW-0406">Ion transport</keyword>
<keyword evidence="8 9" id="KW-0472">Membrane</keyword>
<protein>
    <submittedName>
        <fullName evidence="10">ATPase subunit</fullName>
    </submittedName>
</protein>
<keyword evidence="6 9" id="KW-1133">Transmembrane helix</keyword>
<dbReference type="Pfam" id="PF05493">
    <property type="entry name" value="ATP_synt_H"/>
    <property type="match status" value="1"/>
</dbReference>
<evidence type="ECO:0000256" key="7">
    <source>
        <dbReference type="ARBA" id="ARBA00023065"/>
    </source>
</evidence>
<organism evidence="10 11">
    <name type="scientific">Nesidiocoris tenuis</name>
    <dbReference type="NCBI Taxonomy" id="355587"/>
    <lineage>
        <taxon>Eukaryota</taxon>
        <taxon>Metazoa</taxon>
        <taxon>Ecdysozoa</taxon>
        <taxon>Arthropoda</taxon>
        <taxon>Hexapoda</taxon>
        <taxon>Insecta</taxon>
        <taxon>Pterygota</taxon>
        <taxon>Neoptera</taxon>
        <taxon>Paraneoptera</taxon>
        <taxon>Hemiptera</taxon>
        <taxon>Heteroptera</taxon>
        <taxon>Panheteroptera</taxon>
        <taxon>Cimicomorpha</taxon>
        <taxon>Miridae</taxon>
        <taxon>Dicyphina</taxon>
        <taxon>Nesidiocoris</taxon>
    </lineage>
</organism>
<evidence type="ECO:0000256" key="4">
    <source>
        <dbReference type="ARBA" id="ARBA00022692"/>
    </source>
</evidence>
<keyword evidence="5" id="KW-0375">Hydrogen ion transport</keyword>
<name>A0ABN7BEN8_9HEMI</name>
<evidence type="ECO:0000256" key="5">
    <source>
        <dbReference type="ARBA" id="ARBA00022781"/>
    </source>
</evidence>
<evidence type="ECO:0000313" key="10">
    <source>
        <dbReference type="EMBL" id="BET02168.1"/>
    </source>
</evidence>
<comment type="similarity">
    <text evidence="2">Belongs to the V-ATPase e1/e2 subunit family.</text>
</comment>
<sequence>MAVAWIFCSLVTLFWAAIGIVVPIFLPKRPNRGVFQLALILTAVTCWLFWLITYMTQMNPLIGPKLNKLTLLAVAQQWGNPVPDLDSNTTSSAH</sequence>
<feature type="transmembrane region" description="Helical" evidence="9">
    <location>
        <begin position="35"/>
        <end position="55"/>
    </location>
</feature>
<accession>A0ABN7BEN8</accession>
<dbReference type="PANTHER" id="PTHR12263">
    <property type="entry name" value="VACUOLAR ATP SYNTHASE SUBUNIT H"/>
    <property type="match status" value="1"/>
</dbReference>